<feature type="transmembrane region" description="Helical" evidence="5">
    <location>
        <begin position="271"/>
        <end position="289"/>
    </location>
</feature>
<feature type="domain" description="Major facilitator superfamily (MFS) profile" evidence="6">
    <location>
        <begin position="10"/>
        <end position="469"/>
    </location>
</feature>
<evidence type="ECO:0000256" key="1">
    <source>
        <dbReference type="ARBA" id="ARBA00004141"/>
    </source>
</evidence>
<evidence type="ECO:0000313" key="7">
    <source>
        <dbReference type="EMBL" id="SDH42699.1"/>
    </source>
</evidence>
<evidence type="ECO:0000256" key="2">
    <source>
        <dbReference type="ARBA" id="ARBA00022692"/>
    </source>
</evidence>
<feature type="transmembrane region" description="Helical" evidence="5">
    <location>
        <begin position="135"/>
        <end position="157"/>
    </location>
</feature>
<feature type="transmembrane region" description="Helical" evidence="5">
    <location>
        <begin position="371"/>
        <end position="393"/>
    </location>
</feature>
<feature type="transmembrane region" description="Helical" evidence="5">
    <location>
        <begin position="309"/>
        <end position="329"/>
    </location>
</feature>
<dbReference type="Gene3D" id="1.20.1720.10">
    <property type="entry name" value="Multidrug resistance protein D"/>
    <property type="match status" value="1"/>
</dbReference>
<feature type="transmembrane region" description="Helical" evidence="5">
    <location>
        <begin position="443"/>
        <end position="465"/>
    </location>
</feature>
<dbReference type="EMBL" id="FNAN01000037">
    <property type="protein sequence ID" value="SDH42699.1"/>
    <property type="molecule type" value="Genomic_DNA"/>
</dbReference>
<dbReference type="Pfam" id="PF07690">
    <property type="entry name" value="MFS_1"/>
    <property type="match status" value="1"/>
</dbReference>
<feature type="transmembrane region" description="Helical" evidence="5">
    <location>
        <begin position="414"/>
        <end position="431"/>
    </location>
</feature>
<evidence type="ECO:0000256" key="4">
    <source>
        <dbReference type="ARBA" id="ARBA00023136"/>
    </source>
</evidence>
<keyword evidence="2 5" id="KW-0812">Transmembrane</keyword>
<feature type="transmembrane region" description="Helical" evidence="5">
    <location>
        <begin position="102"/>
        <end position="123"/>
    </location>
</feature>
<feature type="transmembrane region" description="Helical" evidence="5">
    <location>
        <begin position="231"/>
        <end position="251"/>
    </location>
</feature>
<gene>
    <name evidence="7" type="ORF">SAMN04487996_1375</name>
</gene>
<feature type="transmembrane region" description="Helical" evidence="5">
    <location>
        <begin position="203"/>
        <end position="225"/>
    </location>
</feature>
<proteinExistence type="predicted"/>
<dbReference type="Proteomes" id="UP000198748">
    <property type="component" value="Unassembled WGS sequence"/>
</dbReference>
<name>A0A1G8CBH3_9BACT</name>
<dbReference type="GO" id="GO:0022857">
    <property type="term" value="F:transmembrane transporter activity"/>
    <property type="evidence" value="ECO:0007669"/>
    <property type="project" value="InterPro"/>
</dbReference>
<dbReference type="PANTHER" id="PTHR42718">
    <property type="entry name" value="MAJOR FACILITATOR SUPERFAMILY MULTIDRUG TRANSPORTER MFSC"/>
    <property type="match status" value="1"/>
</dbReference>
<dbReference type="InterPro" id="IPR011701">
    <property type="entry name" value="MFS"/>
</dbReference>
<comment type="subcellular location">
    <subcellularLocation>
        <location evidence="1">Membrane</location>
        <topology evidence="1">Multi-pass membrane protein</topology>
    </subcellularLocation>
</comment>
<dbReference type="InterPro" id="IPR036259">
    <property type="entry name" value="MFS_trans_sf"/>
</dbReference>
<dbReference type="OrthoDB" id="783189at2"/>
<feature type="transmembrane region" description="Helical" evidence="5">
    <location>
        <begin position="9"/>
        <end position="34"/>
    </location>
</feature>
<dbReference type="GO" id="GO:0016020">
    <property type="term" value="C:membrane"/>
    <property type="evidence" value="ECO:0007669"/>
    <property type="project" value="UniProtKB-SubCell"/>
</dbReference>
<dbReference type="CDD" id="cd17321">
    <property type="entry name" value="MFS_MMR_MDR_like"/>
    <property type="match status" value="1"/>
</dbReference>
<keyword evidence="3 5" id="KW-1133">Transmembrane helix</keyword>
<dbReference type="PROSITE" id="PS50850">
    <property type="entry name" value="MFS"/>
    <property type="match status" value="1"/>
</dbReference>
<dbReference type="Gene3D" id="1.20.1250.20">
    <property type="entry name" value="MFS general substrate transporter like domains"/>
    <property type="match status" value="1"/>
</dbReference>
<feature type="transmembrane region" description="Helical" evidence="5">
    <location>
        <begin position="169"/>
        <end position="191"/>
    </location>
</feature>
<dbReference type="SUPFAM" id="SSF103473">
    <property type="entry name" value="MFS general substrate transporter"/>
    <property type="match status" value="1"/>
</dbReference>
<dbReference type="STRING" id="659014.SAMN04487996_1375"/>
<protein>
    <submittedName>
        <fullName evidence="7">Major Facilitator Superfamily protein</fullName>
    </submittedName>
</protein>
<sequence length="474" mass="50912">MNAQISKWLLLAIISSSVFLSVMDIFIVNVAIPAIKAGIHGTDSDIQLVIALYLLGYAIFLVTGGRAGDYFGKKKVFVVAMLAFVVISAVCGFAQTPWQLNAARFFQGVSAAWMIPQGITYIQEWFPGGQERVKALGIYGAVAGSASVIGQFLGGLLPEMQTFLEGWRLVFLINLPVGLVVMPLALMFLPADGRRVARGSNNAGFDHTGVLLLTLALVCVTYPLIRGRELGWPWWCVVMLLAGGALLAIFFKDQKQKLAAGRQPLLDVRLFAFRNFNIGMAIVLFYFMVQDSYFLINVMLLETGLGFSSAETGLLFVFQGIGYVAASLVSLRLVPLFGKKVLQTGVAIMVSTLALHIMILDGAEVDRRLLYPILFAYGTGCGSVLPSLLAVGLKNIPIALAGAASGTFSTFQQTAIALGIGVIGGIFFSHLGPSPDVADYISAYHTATITNMALLVMVAYFLWLLPGNEAVGSN</sequence>
<evidence type="ECO:0000256" key="3">
    <source>
        <dbReference type="ARBA" id="ARBA00022989"/>
    </source>
</evidence>
<accession>A0A1G8CBH3</accession>
<feature type="transmembrane region" description="Helical" evidence="5">
    <location>
        <begin position="341"/>
        <end position="359"/>
    </location>
</feature>
<evidence type="ECO:0000313" key="8">
    <source>
        <dbReference type="Proteomes" id="UP000198748"/>
    </source>
</evidence>
<keyword evidence="4 5" id="KW-0472">Membrane</keyword>
<reference evidence="8" key="1">
    <citation type="submission" date="2016-10" db="EMBL/GenBank/DDBJ databases">
        <authorList>
            <person name="Varghese N."/>
            <person name="Submissions S."/>
        </authorList>
    </citation>
    <scope>NUCLEOTIDE SEQUENCE [LARGE SCALE GENOMIC DNA]</scope>
    <source>
        <strain evidence="8">DSM 25329</strain>
    </source>
</reference>
<dbReference type="PANTHER" id="PTHR42718:SF39">
    <property type="entry name" value="ACTINORHODIN TRANSPORTER-RELATED"/>
    <property type="match status" value="1"/>
</dbReference>
<dbReference type="AlphaFoldDB" id="A0A1G8CBH3"/>
<feature type="transmembrane region" description="Helical" evidence="5">
    <location>
        <begin position="76"/>
        <end position="96"/>
    </location>
</feature>
<feature type="transmembrane region" description="Helical" evidence="5">
    <location>
        <begin position="46"/>
        <end position="64"/>
    </location>
</feature>
<evidence type="ECO:0000256" key="5">
    <source>
        <dbReference type="SAM" id="Phobius"/>
    </source>
</evidence>
<evidence type="ECO:0000259" key="6">
    <source>
        <dbReference type="PROSITE" id="PS50850"/>
    </source>
</evidence>
<organism evidence="7 8">
    <name type="scientific">Dyadobacter soli</name>
    <dbReference type="NCBI Taxonomy" id="659014"/>
    <lineage>
        <taxon>Bacteria</taxon>
        <taxon>Pseudomonadati</taxon>
        <taxon>Bacteroidota</taxon>
        <taxon>Cytophagia</taxon>
        <taxon>Cytophagales</taxon>
        <taxon>Spirosomataceae</taxon>
        <taxon>Dyadobacter</taxon>
    </lineage>
</organism>
<keyword evidence="8" id="KW-1185">Reference proteome</keyword>
<dbReference type="RefSeq" id="WP_090157780.1">
    <property type="nucleotide sequence ID" value="NZ_FNAN01000037.1"/>
</dbReference>
<dbReference type="InterPro" id="IPR020846">
    <property type="entry name" value="MFS_dom"/>
</dbReference>